<dbReference type="InterPro" id="IPR001451">
    <property type="entry name" value="Hexapep"/>
</dbReference>
<comment type="similarity">
    <text evidence="1">Belongs to the transferase hexapeptide repeat family.</text>
</comment>
<dbReference type="SUPFAM" id="SSF51161">
    <property type="entry name" value="Trimeric LpxA-like enzymes"/>
    <property type="match status" value="1"/>
</dbReference>
<dbReference type="PANTHER" id="PTHR43300:SF11">
    <property type="entry name" value="ACETYLTRANSFERASE RV3034C-RELATED"/>
    <property type="match status" value="1"/>
</dbReference>
<dbReference type="PANTHER" id="PTHR43300">
    <property type="entry name" value="ACETYLTRANSFERASE"/>
    <property type="match status" value="1"/>
</dbReference>
<dbReference type="CDD" id="cd03349">
    <property type="entry name" value="LbH_XAT"/>
    <property type="match status" value="1"/>
</dbReference>
<evidence type="ECO:0000313" key="6">
    <source>
        <dbReference type="Proteomes" id="UP000602745"/>
    </source>
</evidence>
<evidence type="ECO:0000256" key="1">
    <source>
        <dbReference type="ARBA" id="ARBA00007274"/>
    </source>
</evidence>
<dbReference type="AlphaFoldDB" id="A0A8J2VRA4"/>
<organism evidence="5 6">
    <name type="scientific">Agaricicola taiwanensis</name>
    <dbReference type="NCBI Taxonomy" id="591372"/>
    <lineage>
        <taxon>Bacteria</taxon>
        <taxon>Pseudomonadati</taxon>
        <taxon>Pseudomonadota</taxon>
        <taxon>Alphaproteobacteria</taxon>
        <taxon>Rhodobacterales</taxon>
        <taxon>Paracoccaceae</taxon>
        <taxon>Agaricicola</taxon>
    </lineage>
</organism>
<dbReference type="RefSeq" id="WP_188409129.1">
    <property type="nucleotide sequence ID" value="NZ_BMCP01000002.1"/>
</dbReference>
<keyword evidence="3" id="KW-0677">Repeat</keyword>
<evidence type="ECO:0000256" key="2">
    <source>
        <dbReference type="ARBA" id="ARBA00022679"/>
    </source>
</evidence>
<comment type="caution">
    <text evidence="5">The sequence shown here is derived from an EMBL/GenBank/DDBJ whole genome shotgun (WGS) entry which is preliminary data.</text>
</comment>
<dbReference type="NCBIfam" id="TIGR03308">
    <property type="entry name" value="phn_thr-fam"/>
    <property type="match status" value="1"/>
</dbReference>
<dbReference type="EMBL" id="BMCP01000002">
    <property type="protein sequence ID" value="GGE38569.1"/>
    <property type="molecule type" value="Genomic_DNA"/>
</dbReference>
<proteinExistence type="inferred from homology"/>
<keyword evidence="2" id="KW-0808">Transferase</keyword>
<reference evidence="5" key="1">
    <citation type="journal article" date="2014" name="Int. J. Syst. Evol. Microbiol.">
        <title>Complete genome sequence of Corynebacterium casei LMG S-19264T (=DSM 44701T), isolated from a smear-ripened cheese.</title>
        <authorList>
            <consortium name="US DOE Joint Genome Institute (JGI-PGF)"/>
            <person name="Walter F."/>
            <person name="Albersmeier A."/>
            <person name="Kalinowski J."/>
            <person name="Ruckert C."/>
        </authorList>
    </citation>
    <scope>NUCLEOTIDE SEQUENCE</scope>
    <source>
        <strain evidence="5">CCM 7684</strain>
    </source>
</reference>
<keyword evidence="4" id="KW-0012">Acyltransferase</keyword>
<sequence>MAKLTQTFIHESARLREAQVGLHCEILERSGLEYSVLGDFSYLGPDCTVSDASIGKFCAIAASVRIGAPDHPYKRVSQHRFTYCPEYYDDHAQRDAGFFADRRATRTCVGHDVWIGHGATVIAGVTIGTGAIIAAGAVVTRDVAPYQIVGGVPAKVIKARFSEPEAEKLLALGWWEWDFETLFGRLDDFKDLPPLAFCEKYQSAKVAAE</sequence>
<accession>A0A8J2VRA4</accession>
<evidence type="ECO:0000256" key="4">
    <source>
        <dbReference type="ARBA" id="ARBA00023315"/>
    </source>
</evidence>
<protein>
    <submittedName>
        <fullName evidence="5">Acetyltransferase</fullName>
    </submittedName>
</protein>
<dbReference type="InterPro" id="IPR050179">
    <property type="entry name" value="Trans_hexapeptide_repeat"/>
</dbReference>
<evidence type="ECO:0000256" key="3">
    <source>
        <dbReference type="ARBA" id="ARBA00022737"/>
    </source>
</evidence>
<dbReference type="Gene3D" id="2.160.10.10">
    <property type="entry name" value="Hexapeptide repeat proteins"/>
    <property type="match status" value="1"/>
</dbReference>
<reference evidence="5" key="2">
    <citation type="submission" date="2020-09" db="EMBL/GenBank/DDBJ databases">
        <authorList>
            <person name="Sun Q."/>
            <person name="Sedlacek I."/>
        </authorList>
    </citation>
    <scope>NUCLEOTIDE SEQUENCE</scope>
    <source>
        <strain evidence="5">CCM 7684</strain>
    </source>
</reference>
<gene>
    <name evidence="5" type="ORF">GCM10007276_14810</name>
</gene>
<dbReference type="Pfam" id="PF00132">
    <property type="entry name" value="Hexapep"/>
    <property type="match status" value="1"/>
</dbReference>
<dbReference type="PROSITE" id="PS00101">
    <property type="entry name" value="HEXAPEP_TRANSFERASES"/>
    <property type="match status" value="1"/>
</dbReference>
<dbReference type="InterPro" id="IPR018357">
    <property type="entry name" value="Hexapep_transf_CS"/>
</dbReference>
<dbReference type="Proteomes" id="UP000602745">
    <property type="component" value="Unassembled WGS sequence"/>
</dbReference>
<name>A0A8J2VRA4_9RHOB</name>
<evidence type="ECO:0000313" key="5">
    <source>
        <dbReference type="EMBL" id="GGE38569.1"/>
    </source>
</evidence>
<keyword evidence="6" id="KW-1185">Reference proteome</keyword>
<dbReference type="GO" id="GO:0016746">
    <property type="term" value="F:acyltransferase activity"/>
    <property type="evidence" value="ECO:0007669"/>
    <property type="project" value="UniProtKB-KW"/>
</dbReference>
<dbReference type="InterPro" id="IPR017694">
    <property type="entry name" value="Phosphonate_tfrase_rpt"/>
</dbReference>
<dbReference type="InterPro" id="IPR011004">
    <property type="entry name" value="Trimer_LpxA-like_sf"/>
</dbReference>